<dbReference type="NCBIfam" id="NF041121">
    <property type="entry name" value="SAV_2336_NTERM"/>
    <property type="match status" value="1"/>
</dbReference>
<accession>A0ABZ0LLR0</accession>
<dbReference type="Proteomes" id="UP001301731">
    <property type="component" value="Chromosome"/>
</dbReference>
<dbReference type="Gene3D" id="2.130.10.10">
    <property type="entry name" value="YVTN repeat-like/Quinoprotein amine dehydrogenase"/>
    <property type="match status" value="1"/>
</dbReference>
<dbReference type="RefSeq" id="WP_318101057.1">
    <property type="nucleotide sequence ID" value="NZ_CP137573.1"/>
</dbReference>
<dbReference type="InterPro" id="IPR011047">
    <property type="entry name" value="Quinoprotein_ADH-like_sf"/>
</dbReference>
<evidence type="ECO:0000313" key="3">
    <source>
        <dbReference type="Proteomes" id="UP001301731"/>
    </source>
</evidence>
<sequence>MERLAALLRALDPDGGNAPPNAREVAELLWLAGALPGPAAGDDADATAGRPRPEASDRTTSADGAAGPPAEVDAPPTRLFLPGPEHDDGAAAEEERAEVTGTAATERAAPVRVSGPAALPRARELGRALRPLKRRVPSAVRTVLDEDATAGRIAEHGHWLPVLVPEADRWLDVSLVLDAFDGGAAFWEPLGRELRTLLQRLGAFRDVRLHHLLPRADGTAGLAAGPAVPDHQVRAPGLSVDPAGRTLTLVLTDGVSPAWRTRTLLGPLHTWATGGPTAILQALPERVWDSTALAPEPGRFRSTEAGGPNTRLLYEGYRLDATPTAPGAVAVPVLGITPEWLAPWARAVAGPGAFDSAAVVVPAAPPGCTPRVPEPRAGFEEFRARAHPEVFRLATYLAAAPLNLAVMRTVQAAMVPDSPPSDLAEIVYSGLLERVGAATRADGPLDRAYDFAPGVRERLLSTLRRDEADDVITAVSTYYERHSPGFTARFTAAVTDPDGPLTLPVGARHWAEVHSLVRRKQGRGVARVATRRDGLPEAEREEERPRVAREGRRFLITIAVSDYADGPVRGVREDVLRVGEAFGHLSYEHPLSLLNPSASVIERAVTEWAEAVGLHADDAVAVYYAGHAGFPNGRAALVATDHGSDTQAGLLPLEDAFAGLLRSEVGHVLFLFDTSLHHAANEDHPLRYVFDAARATTNIWALTMPISRESADGSDFTKAVSHALRTPEADPAVPFVSVERFHQRLGQILRGNQTPQEVRLSTRTSDATPAPFFPNPSYASRQFAPNVAALTAVSTWLRTGVGSTCLVVGSDGFGRLSLLSDVIELGAPGNPLRQGLPQETLPPAAARYLTLREAEVGGVPSTGEQVVVVADDVGTHHADTIDALAALRNVKVIAAPGPGEELILDGEALVIDLDSPEYRLPMEQYVHSLLSPGAVPRNEARVLADQIALLSGQSRTMARLLVDRVRQLTDRERHTGGVTVPEIAGALDAFVQRFDETARDTVRRLLKSLAYAKGQGVSVTEWQAMTTAVFGGRCRSRDIEWFASHTDELIVMSAGPDGVWFRLPHPALADALRIDDDQTAHQAAITQTLTSLVPPRPGLSGPDWPRAGRYTRRHLASHAADGDVLGTLLDDTGFLVAADPTPDLLDALASLEDGRRRRDVAVYQQSYERLRTELSPAARRDILAFGALSHGDVDLARALAKDCIWTPHWCTEDEAVTAVESAVARAKPLVASGHEGGFVEVRDLSTGQRLSRTRTSGGVATLTCVHPDGTPHVVALDAEGFATLLRLDDGSVWAQHRHRASSGPPVAATGFDLDDGAYVVATPVNGLHAELWNAVTGAIRRTLTLSSGIVDMARTHVSGRPHVVAAARERLHVNALDQDDNRFALPFAAPVTTVSCTYVDAVPVAVAGTADGRAQTWDLQRRARLHTLWLGSPVGTVVAGLVGGVPHAVATGADDPVAYIWNLTQAEPDVHRIHLPAPASALALTYRYLSLVIDGSLYALKIDL</sequence>
<organism evidence="2 3">
    <name type="scientific">Streptomyces solicathayae</name>
    <dbReference type="NCBI Taxonomy" id="3081768"/>
    <lineage>
        <taxon>Bacteria</taxon>
        <taxon>Bacillati</taxon>
        <taxon>Actinomycetota</taxon>
        <taxon>Actinomycetes</taxon>
        <taxon>Kitasatosporales</taxon>
        <taxon>Streptomycetaceae</taxon>
        <taxon>Streptomyces</taxon>
    </lineage>
</organism>
<keyword evidence="3" id="KW-1185">Reference proteome</keyword>
<feature type="region of interest" description="Disordered" evidence="1">
    <location>
        <begin position="35"/>
        <end position="102"/>
    </location>
</feature>
<dbReference type="EMBL" id="CP137573">
    <property type="protein sequence ID" value="WOX20442.1"/>
    <property type="molecule type" value="Genomic_DNA"/>
</dbReference>
<gene>
    <name evidence="2" type="ORF">R2D22_03190</name>
</gene>
<dbReference type="Gene3D" id="3.40.50.1460">
    <property type="match status" value="1"/>
</dbReference>
<evidence type="ECO:0000313" key="2">
    <source>
        <dbReference type="EMBL" id="WOX20442.1"/>
    </source>
</evidence>
<name>A0ABZ0LLR0_9ACTN</name>
<evidence type="ECO:0000256" key="1">
    <source>
        <dbReference type="SAM" id="MobiDB-lite"/>
    </source>
</evidence>
<dbReference type="InterPro" id="IPR047738">
    <property type="entry name" value="SAV_2336-like_N"/>
</dbReference>
<dbReference type="SUPFAM" id="SSF50998">
    <property type="entry name" value="Quinoprotein alcohol dehydrogenase-like"/>
    <property type="match status" value="1"/>
</dbReference>
<feature type="compositionally biased region" description="Low complexity" evidence="1">
    <location>
        <begin position="35"/>
        <end position="50"/>
    </location>
</feature>
<feature type="compositionally biased region" description="Basic and acidic residues" evidence="1">
    <location>
        <begin position="84"/>
        <end position="98"/>
    </location>
</feature>
<dbReference type="SUPFAM" id="SSF52129">
    <property type="entry name" value="Caspase-like"/>
    <property type="match status" value="1"/>
</dbReference>
<protein>
    <submittedName>
        <fullName evidence="2">SAV_2336 N-terminal domain-related protein</fullName>
    </submittedName>
</protein>
<dbReference type="InterPro" id="IPR029030">
    <property type="entry name" value="Caspase-like_dom_sf"/>
</dbReference>
<reference evidence="2 3" key="1">
    <citation type="submission" date="2023-10" db="EMBL/GenBank/DDBJ databases">
        <title>The genome sequence of Streptomyces sp. HUAS YS2.</title>
        <authorList>
            <person name="Mo P."/>
        </authorList>
    </citation>
    <scope>NUCLEOTIDE SEQUENCE [LARGE SCALE GENOMIC DNA]</scope>
    <source>
        <strain evidence="2 3">HUAS YS2</strain>
    </source>
</reference>
<proteinExistence type="predicted"/>
<dbReference type="InterPro" id="IPR015943">
    <property type="entry name" value="WD40/YVTN_repeat-like_dom_sf"/>
</dbReference>